<keyword evidence="2" id="KW-1185">Reference proteome</keyword>
<dbReference type="EMBL" id="AMCV02000001">
    <property type="protein sequence ID" value="TDZ25810.1"/>
    <property type="molecule type" value="Genomic_DNA"/>
</dbReference>
<reference evidence="2" key="1">
    <citation type="journal article" date="2013" name="New Phytol.">
        <title>Comparative genomic and transcriptomic analyses reveal the hemibiotrophic stage shift of Colletotrichum fungi.</title>
        <authorList>
            <person name="Gan P."/>
            <person name="Ikeda K."/>
            <person name="Irieda H."/>
            <person name="Narusaka M."/>
            <person name="O'Connell R.J."/>
            <person name="Narusaka Y."/>
            <person name="Takano Y."/>
            <person name="Kubo Y."/>
            <person name="Shirasu K."/>
        </authorList>
    </citation>
    <scope>NUCLEOTIDE SEQUENCE [LARGE SCALE GENOMIC DNA]</scope>
    <source>
        <strain evidence="2">104-T / ATCC 96160 / CBS 514.97 / LARS 414 / MAFF 240422</strain>
    </source>
</reference>
<dbReference type="AlphaFoldDB" id="A0A484G7C3"/>
<gene>
    <name evidence="1" type="ORF">Cob_v000635</name>
</gene>
<reference evidence="2" key="2">
    <citation type="journal article" date="2019" name="Mol. Plant Microbe Interact.">
        <title>Genome sequence resources for four phytopathogenic fungi from the Colletotrichum orbiculare species complex.</title>
        <authorList>
            <person name="Gan P."/>
            <person name="Tsushima A."/>
            <person name="Narusaka M."/>
            <person name="Narusaka Y."/>
            <person name="Takano Y."/>
            <person name="Kubo Y."/>
            <person name="Shirasu K."/>
        </authorList>
    </citation>
    <scope>GENOME REANNOTATION</scope>
    <source>
        <strain evidence="2">104-T / ATCC 96160 / CBS 514.97 / LARS 414 / MAFF 240422</strain>
    </source>
</reference>
<proteinExistence type="predicted"/>
<name>A0A484G7C3_COLOR</name>
<dbReference type="Proteomes" id="UP000014480">
    <property type="component" value="Unassembled WGS sequence"/>
</dbReference>
<organism evidence="1 2">
    <name type="scientific">Colletotrichum orbiculare (strain 104-T / ATCC 96160 / CBS 514.97 / LARS 414 / MAFF 240422)</name>
    <name type="common">Cucumber anthracnose fungus</name>
    <name type="synonym">Colletotrichum lagenarium</name>
    <dbReference type="NCBI Taxonomy" id="1213857"/>
    <lineage>
        <taxon>Eukaryota</taxon>
        <taxon>Fungi</taxon>
        <taxon>Dikarya</taxon>
        <taxon>Ascomycota</taxon>
        <taxon>Pezizomycotina</taxon>
        <taxon>Sordariomycetes</taxon>
        <taxon>Hypocreomycetidae</taxon>
        <taxon>Glomerellales</taxon>
        <taxon>Glomerellaceae</taxon>
        <taxon>Colletotrichum</taxon>
        <taxon>Colletotrichum orbiculare species complex</taxon>
    </lineage>
</organism>
<sequence length="99" mass="11184">MDSGRSVSSWTGDRTTSSLSLRSDSIVRWSYAVRYARTKALATELRFRRFTEPMPMEAKEDRRAGNPPMTPHRWVSHAATGIAAVRGLIPFDNRSDKLS</sequence>
<accession>A0A484G7C3</accession>
<protein>
    <submittedName>
        <fullName evidence="1">Uncharacterized protein</fullName>
    </submittedName>
</protein>
<comment type="caution">
    <text evidence="1">The sequence shown here is derived from an EMBL/GenBank/DDBJ whole genome shotgun (WGS) entry which is preliminary data.</text>
</comment>
<evidence type="ECO:0000313" key="1">
    <source>
        <dbReference type="EMBL" id="TDZ25810.1"/>
    </source>
</evidence>
<evidence type="ECO:0000313" key="2">
    <source>
        <dbReference type="Proteomes" id="UP000014480"/>
    </source>
</evidence>